<dbReference type="EMBL" id="ASRX01000042">
    <property type="protein sequence ID" value="EYF03779.1"/>
    <property type="molecule type" value="Genomic_DNA"/>
</dbReference>
<comment type="caution">
    <text evidence="2">The sequence shown here is derived from an EMBL/GenBank/DDBJ whole genome shotgun (WGS) entry which is preliminary data.</text>
</comment>
<sequence>MRGTGHDGIAGAPDVGGPDEPAGKAAAADPCRGLCFAGETCQVEVGVASCVRAAP</sequence>
<protein>
    <submittedName>
        <fullName evidence="2">Uncharacterized protein</fullName>
    </submittedName>
</protein>
<keyword evidence="3" id="KW-1185">Reference proteome</keyword>
<evidence type="ECO:0000256" key="1">
    <source>
        <dbReference type="SAM" id="MobiDB-lite"/>
    </source>
</evidence>
<evidence type="ECO:0000313" key="2">
    <source>
        <dbReference type="EMBL" id="EYF03779.1"/>
    </source>
</evidence>
<accession>A0A017T3E5</accession>
<dbReference type="STRING" id="1192034.CAP_5209"/>
<organism evidence="2 3">
    <name type="scientific">Chondromyces apiculatus DSM 436</name>
    <dbReference type="NCBI Taxonomy" id="1192034"/>
    <lineage>
        <taxon>Bacteria</taxon>
        <taxon>Pseudomonadati</taxon>
        <taxon>Myxococcota</taxon>
        <taxon>Polyangia</taxon>
        <taxon>Polyangiales</taxon>
        <taxon>Polyangiaceae</taxon>
        <taxon>Chondromyces</taxon>
    </lineage>
</organism>
<evidence type="ECO:0000313" key="3">
    <source>
        <dbReference type="Proteomes" id="UP000019678"/>
    </source>
</evidence>
<dbReference type="AlphaFoldDB" id="A0A017T3E5"/>
<gene>
    <name evidence="2" type="ORF">CAP_5209</name>
</gene>
<proteinExistence type="predicted"/>
<dbReference type="Proteomes" id="UP000019678">
    <property type="component" value="Unassembled WGS sequence"/>
</dbReference>
<feature type="region of interest" description="Disordered" evidence="1">
    <location>
        <begin position="1"/>
        <end position="27"/>
    </location>
</feature>
<name>A0A017T3E5_9BACT</name>
<reference evidence="2 3" key="1">
    <citation type="submission" date="2013-05" db="EMBL/GenBank/DDBJ databases">
        <title>Genome assembly of Chondromyces apiculatus DSM 436.</title>
        <authorList>
            <person name="Sharma G."/>
            <person name="Khatri I."/>
            <person name="Kaur C."/>
            <person name="Mayilraj S."/>
            <person name="Subramanian S."/>
        </authorList>
    </citation>
    <scope>NUCLEOTIDE SEQUENCE [LARGE SCALE GENOMIC DNA]</scope>
    <source>
        <strain evidence="2 3">DSM 436</strain>
    </source>
</reference>